<feature type="region of interest" description="Disordered" evidence="1">
    <location>
        <begin position="242"/>
        <end position="357"/>
    </location>
</feature>
<dbReference type="SMART" id="SM00443">
    <property type="entry name" value="G_patch"/>
    <property type="match status" value="2"/>
</dbReference>
<dbReference type="PANTHER" id="PTHR47423:SF2">
    <property type="entry name" value="PROTEIN SQS1"/>
    <property type="match status" value="1"/>
</dbReference>
<evidence type="ECO:0000313" key="3">
    <source>
        <dbReference type="EMBL" id="KAJ8448467.1"/>
    </source>
</evidence>
<dbReference type="InterPro" id="IPR000467">
    <property type="entry name" value="G_patch_dom"/>
</dbReference>
<organism evidence="3 4">
    <name type="scientific">Carnegiea gigantea</name>
    <dbReference type="NCBI Taxonomy" id="171969"/>
    <lineage>
        <taxon>Eukaryota</taxon>
        <taxon>Viridiplantae</taxon>
        <taxon>Streptophyta</taxon>
        <taxon>Embryophyta</taxon>
        <taxon>Tracheophyta</taxon>
        <taxon>Spermatophyta</taxon>
        <taxon>Magnoliopsida</taxon>
        <taxon>eudicotyledons</taxon>
        <taxon>Gunneridae</taxon>
        <taxon>Pentapetalae</taxon>
        <taxon>Caryophyllales</taxon>
        <taxon>Cactineae</taxon>
        <taxon>Cactaceae</taxon>
        <taxon>Cactoideae</taxon>
        <taxon>Echinocereeae</taxon>
        <taxon>Carnegiea</taxon>
    </lineage>
</organism>
<dbReference type="GO" id="GO:0003676">
    <property type="term" value="F:nucleic acid binding"/>
    <property type="evidence" value="ECO:0007669"/>
    <property type="project" value="InterPro"/>
</dbReference>
<dbReference type="InterPro" id="IPR034082">
    <property type="entry name" value="R3H_G-patch"/>
</dbReference>
<name>A0A9Q1QN79_9CARY</name>
<accession>A0A9Q1QN79</accession>
<feature type="region of interest" description="Disordered" evidence="1">
    <location>
        <begin position="728"/>
        <end position="761"/>
    </location>
</feature>
<evidence type="ECO:0000256" key="1">
    <source>
        <dbReference type="SAM" id="MobiDB-lite"/>
    </source>
</evidence>
<dbReference type="InterPro" id="IPR036867">
    <property type="entry name" value="R3H_dom_sf"/>
</dbReference>
<keyword evidence="4" id="KW-1185">Reference proteome</keyword>
<evidence type="ECO:0000313" key="4">
    <source>
        <dbReference type="Proteomes" id="UP001153076"/>
    </source>
</evidence>
<dbReference type="InterPro" id="IPR001374">
    <property type="entry name" value="R3H_dom"/>
</dbReference>
<dbReference type="Proteomes" id="UP001153076">
    <property type="component" value="Unassembled WGS sequence"/>
</dbReference>
<feature type="region of interest" description="Disordered" evidence="1">
    <location>
        <begin position="69"/>
        <end position="147"/>
    </location>
</feature>
<feature type="domain" description="G-patch" evidence="2">
    <location>
        <begin position="684"/>
        <end position="730"/>
    </location>
</feature>
<dbReference type="OrthoDB" id="29523at2759"/>
<proteinExistence type="predicted"/>
<feature type="compositionally biased region" description="Polar residues" evidence="1">
    <location>
        <begin position="279"/>
        <end position="289"/>
    </location>
</feature>
<dbReference type="AlphaFoldDB" id="A0A9Q1QN79"/>
<dbReference type="Pfam" id="PF01585">
    <property type="entry name" value="G-patch"/>
    <property type="match status" value="2"/>
</dbReference>
<feature type="compositionally biased region" description="Low complexity" evidence="1">
    <location>
        <begin position="599"/>
        <end position="614"/>
    </location>
</feature>
<dbReference type="EMBL" id="JAKOGI010000030">
    <property type="protein sequence ID" value="KAJ8448467.1"/>
    <property type="molecule type" value="Genomic_DNA"/>
</dbReference>
<reference evidence="3" key="1">
    <citation type="submission" date="2022-04" db="EMBL/GenBank/DDBJ databases">
        <title>Carnegiea gigantea Genome sequencing and assembly v2.</title>
        <authorList>
            <person name="Copetti D."/>
            <person name="Sanderson M.J."/>
            <person name="Burquez A."/>
            <person name="Wojciechowski M.F."/>
        </authorList>
    </citation>
    <scope>NUCLEOTIDE SEQUENCE</scope>
    <source>
        <strain evidence="3">SGP5-SGP5p</strain>
        <tissue evidence="3">Aerial part</tissue>
    </source>
</reference>
<dbReference type="PANTHER" id="PTHR47423">
    <property type="entry name" value="G-PATCH DOMAIN CONTAINING PROTEIN"/>
    <property type="match status" value="1"/>
</dbReference>
<feature type="compositionally biased region" description="Basic and acidic residues" evidence="1">
    <location>
        <begin position="255"/>
        <end position="264"/>
    </location>
</feature>
<evidence type="ECO:0000259" key="2">
    <source>
        <dbReference type="PROSITE" id="PS50174"/>
    </source>
</evidence>
<sequence>MDIRLGLKVDALSPHIVEPHDAPPSHREAVATARLRQENTRKHPLLQGRYSKPNQSLFVEGGILAGFDSPFSSPRSASNRGQNHNSNGRSGLKFRDSGSGSNSNSKPGSREYSANVFRYDYPSTEPQSDSGIGRKDEDGDVNGSRPVILLGNKDSKIVVYEDPAPSMEASEVAYNYEYSSDFVLGESSHNGLRFSAEPDATPGVTKLSSGVIDEEEELHRGLAFSDKPVVVASGILLSSTIVQEGQEPSCGSSSHESEGDVDDRFMDEDDSEVVRDLDQTSSPEKNSAFVSIGGIRLYTQDISDNDSDEQDIGNEEEEESSDEGSTSETSESDDSSNSSDFDSDIDEDVMEDYLEGIGGSSQILDSKWLALQDIDRHQEFDDSDDDSSDRYGETLEKLSGFALQEASRKYGMQKPKPKKKPSADSHKSKATIDCSPLDDIMLVKDPRRLSAKKKHVARFPQSWPSEARKSKRFARFPGEKKKFRKEMIAEKRRERMLHRGVDLEQINLKLKQMVLSNIDMLAFQPMHPRDCSQVRRLAAIYRLKSGCQGSGKKRFVTVSRTLHTSMPSASDEIRLEKLIGSSKDDADFPVVDTPIKVGRGSAQSKSSKNSANRQGTSGKSAKKQSGRKPAAYSAQPVSFILSGVMQSDTVQVKVVDSKDTSNQESKAVAIASTASNFGSFEVHTKGFGSKMMAKMGYVEGEGLGKDGKGMSAPIEVTQRPKSLGLGMTFEESSSEPVKIAKQSGGLTRRPKGTPTTIGAFEKHTKGFGSKMMAKMGFVEGMGLGRDSQGIVTPLAAVRRPKARGLGAEGKRG</sequence>
<feature type="region of interest" description="Disordered" evidence="1">
    <location>
        <begin position="590"/>
        <end position="630"/>
    </location>
</feature>
<dbReference type="PROSITE" id="PS50174">
    <property type="entry name" value="G_PATCH"/>
    <property type="match status" value="2"/>
</dbReference>
<feature type="compositionally biased region" description="Low complexity" evidence="1">
    <location>
        <begin position="323"/>
        <end position="340"/>
    </location>
</feature>
<feature type="compositionally biased region" description="Polar residues" evidence="1">
    <location>
        <begin position="70"/>
        <end position="89"/>
    </location>
</feature>
<comment type="caution">
    <text evidence="3">The sequence shown here is derived from an EMBL/GenBank/DDBJ whole genome shotgun (WGS) entry which is preliminary data.</text>
</comment>
<feature type="compositionally biased region" description="Acidic residues" evidence="1">
    <location>
        <begin position="303"/>
        <end position="322"/>
    </location>
</feature>
<feature type="compositionally biased region" description="Acidic residues" evidence="1">
    <location>
        <begin position="341"/>
        <end position="354"/>
    </location>
</feature>
<protein>
    <recommendedName>
        <fullName evidence="2">G-patch domain-containing protein</fullName>
    </recommendedName>
</protein>
<dbReference type="CDD" id="cd02646">
    <property type="entry name" value="R3H_G-patch"/>
    <property type="match status" value="1"/>
</dbReference>
<dbReference type="Pfam" id="PF01424">
    <property type="entry name" value="R3H"/>
    <property type="match status" value="1"/>
</dbReference>
<gene>
    <name evidence="3" type="ORF">Cgig2_022095</name>
</gene>
<feature type="domain" description="G-patch" evidence="2">
    <location>
        <begin position="764"/>
        <end position="810"/>
    </location>
</feature>
<dbReference type="Gene3D" id="3.30.1370.50">
    <property type="entry name" value="R3H-like domain"/>
    <property type="match status" value="1"/>
</dbReference>
<feature type="region of interest" description="Disordered" evidence="1">
    <location>
        <begin position="406"/>
        <end position="431"/>
    </location>
</feature>